<dbReference type="SUPFAM" id="SSF54928">
    <property type="entry name" value="RNA-binding domain, RBD"/>
    <property type="match status" value="1"/>
</dbReference>
<dbReference type="InterPro" id="IPR035979">
    <property type="entry name" value="RBD_domain_sf"/>
</dbReference>
<feature type="domain" description="RRM" evidence="4">
    <location>
        <begin position="107"/>
        <end position="180"/>
    </location>
</feature>
<proteinExistence type="predicted"/>
<reference evidence="5" key="1">
    <citation type="submission" date="2018-01" db="EMBL/GenBank/DDBJ databases">
        <title>An insight into the sialome of Amazonian anophelines.</title>
        <authorList>
            <person name="Ribeiro J.M."/>
            <person name="Scarpassa V."/>
            <person name="Calvo E."/>
        </authorList>
    </citation>
    <scope>NUCLEOTIDE SEQUENCE</scope>
    <source>
        <tissue evidence="5">Salivary glands</tissue>
    </source>
</reference>
<sequence>MVKQKRKIAAQLPATNGNDSDGSDYEVEWQVKPTPAKLSKAEQFPLPAAVEKKLKKPPGKRNQQSADSSSEDESDDDDGELDANGLPTLTTAQIGAILETVKNNKRFVLMVKNLNFTTAKEEIHSHFSQAGTVKGVRIPKFRSSGFAFVEMADAGGFQKAFLLDKSVLDGRKISVNLSESGNKKSATRIQLLEKKNAEIRKLRKKNKKSAKATAISLTPDTTVSVPARREPPKDKYLDKPKQKWLTKKEVKVLKKKTSLKAKFKNLSQKGIKA</sequence>
<dbReference type="PROSITE" id="PS50102">
    <property type="entry name" value="RRM"/>
    <property type="match status" value="1"/>
</dbReference>
<evidence type="ECO:0000256" key="2">
    <source>
        <dbReference type="PROSITE-ProRule" id="PRU00176"/>
    </source>
</evidence>
<dbReference type="Gene3D" id="3.30.70.330">
    <property type="match status" value="1"/>
</dbReference>
<dbReference type="PANTHER" id="PTHR23236">
    <property type="entry name" value="EUKARYOTIC TRANSLATION INITIATION FACTOR 4B/4H"/>
    <property type="match status" value="1"/>
</dbReference>
<dbReference type="SMART" id="SM00360">
    <property type="entry name" value="RRM"/>
    <property type="match status" value="1"/>
</dbReference>
<evidence type="ECO:0000259" key="4">
    <source>
        <dbReference type="PROSITE" id="PS50102"/>
    </source>
</evidence>
<evidence type="ECO:0000256" key="3">
    <source>
        <dbReference type="SAM" id="MobiDB-lite"/>
    </source>
</evidence>
<protein>
    <submittedName>
        <fullName evidence="5">Putative peptidyl prolyl cis-trans isomerase</fullName>
    </submittedName>
</protein>
<dbReference type="Pfam" id="PF00076">
    <property type="entry name" value="RRM_1"/>
    <property type="match status" value="1"/>
</dbReference>
<evidence type="ECO:0000313" key="5">
    <source>
        <dbReference type="EMBL" id="MBW57427.1"/>
    </source>
</evidence>
<feature type="region of interest" description="Disordered" evidence="3">
    <location>
        <begin position="1"/>
        <end position="86"/>
    </location>
</feature>
<keyword evidence="1 2" id="KW-0694">RNA-binding</keyword>
<accession>A0A2M4BWH5</accession>
<dbReference type="PANTHER" id="PTHR23236:SF11">
    <property type="entry name" value="EUKARYOTIC TRANSLATION INITIATION FACTOR 4H"/>
    <property type="match status" value="1"/>
</dbReference>
<keyword evidence="5" id="KW-0413">Isomerase</keyword>
<dbReference type="GO" id="GO:0016853">
    <property type="term" value="F:isomerase activity"/>
    <property type="evidence" value="ECO:0007669"/>
    <property type="project" value="UniProtKB-KW"/>
</dbReference>
<feature type="compositionally biased region" description="Acidic residues" evidence="3">
    <location>
        <begin position="69"/>
        <end position="81"/>
    </location>
</feature>
<evidence type="ECO:0000256" key="1">
    <source>
        <dbReference type="ARBA" id="ARBA00022884"/>
    </source>
</evidence>
<dbReference type="GO" id="GO:0003723">
    <property type="term" value="F:RNA binding"/>
    <property type="evidence" value="ECO:0007669"/>
    <property type="project" value="UniProtKB-UniRule"/>
</dbReference>
<dbReference type="EMBL" id="GGFJ01008286">
    <property type="protein sequence ID" value="MBW57427.1"/>
    <property type="molecule type" value="Transcribed_RNA"/>
</dbReference>
<dbReference type="InterPro" id="IPR012677">
    <property type="entry name" value="Nucleotide-bd_a/b_plait_sf"/>
</dbReference>
<dbReference type="AlphaFoldDB" id="A0A2M4BWH5"/>
<dbReference type="InterPro" id="IPR000504">
    <property type="entry name" value="RRM_dom"/>
</dbReference>
<name>A0A2M4BWH5_9DIPT</name>
<organism evidence="5">
    <name type="scientific">Anopheles marajoara</name>
    <dbReference type="NCBI Taxonomy" id="58244"/>
    <lineage>
        <taxon>Eukaryota</taxon>
        <taxon>Metazoa</taxon>
        <taxon>Ecdysozoa</taxon>
        <taxon>Arthropoda</taxon>
        <taxon>Hexapoda</taxon>
        <taxon>Insecta</taxon>
        <taxon>Pterygota</taxon>
        <taxon>Neoptera</taxon>
        <taxon>Endopterygota</taxon>
        <taxon>Diptera</taxon>
        <taxon>Nematocera</taxon>
        <taxon>Culicoidea</taxon>
        <taxon>Culicidae</taxon>
        <taxon>Anophelinae</taxon>
        <taxon>Anopheles</taxon>
    </lineage>
</organism>